<reference evidence="7" key="2">
    <citation type="submission" date="2009-11" db="EMBL/GenBank/DDBJ databases">
        <title>The Genome Sequence of Allomyces macrogynus strain ATCC 38327.</title>
        <authorList>
            <consortium name="The Broad Institute Genome Sequencing Platform"/>
            <person name="Russ C."/>
            <person name="Cuomo C."/>
            <person name="Shea T."/>
            <person name="Young S.K."/>
            <person name="Zeng Q."/>
            <person name="Koehrsen M."/>
            <person name="Haas B."/>
            <person name="Borodovsky M."/>
            <person name="Guigo R."/>
            <person name="Alvarado L."/>
            <person name="Berlin A."/>
            <person name="Borenstein D."/>
            <person name="Chen Z."/>
            <person name="Engels R."/>
            <person name="Freedman E."/>
            <person name="Gellesch M."/>
            <person name="Goldberg J."/>
            <person name="Griggs A."/>
            <person name="Gujja S."/>
            <person name="Heiman D."/>
            <person name="Hepburn T."/>
            <person name="Howarth C."/>
            <person name="Jen D."/>
            <person name="Larson L."/>
            <person name="Lewis B."/>
            <person name="Mehta T."/>
            <person name="Park D."/>
            <person name="Pearson M."/>
            <person name="Roberts A."/>
            <person name="Saif S."/>
            <person name="Shenoy N."/>
            <person name="Sisk P."/>
            <person name="Stolte C."/>
            <person name="Sykes S."/>
            <person name="Walk T."/>
            <person name="White J."/>
            <person name="Yandava C."/>
            <person name="Burger G."/>
            <person name="Gray M.W."/>
            <person name="Holland P.W.H."/>
            <person name="King N."/>
            <person name="Lang F.B.F."/>
            <person name="Roger A.J."/>
            <person name="Ruiz-Trillo I."/>
            <person name="Lander E."/>
            <person name="Nusbaum C."/>
        </authorList>
    </citation>
    <scope>NUCLEOTIDE SEQUENCE [LARGE SCALE GENOMIC DNA]</scope>
    <source>
        <strain evidence="7">ATCC 38327</strain>
    </source>
</reference>
<dbReference type="VEuPathDB" id="FungiDB:AMAG_07230"/>
<dbReference type="SUPFAM" id="SSF54001">
    <property type="entry name" value="Cysteine proteinases"/>
    <property type="match status" value="1"/>
</dbReference>
<evidence type="ECO:0000313" key="6">
    <source>
        <dbReference type="EMBL" id="KNE61964.1"/>
    </source>
</evidence>
<name>A0A0L0SHQ2_ALLM3</name>
<dbReference type="EMBL" id="GG745339">
    <property type="protein sequence ID" value="KNE61964.1"/>
    <property type="molecule type" value="Genomic_DNA"/>
</dbReference>
<evidence type="ECO:0000256" key="1">
    <source>
        <dbReference type="ARBA" id="ARBA00005234"/>
    </source>
</evidence>
<evidence type="ECO:0000313" key="7">
    <source>
        <dbReference type="Proteomes" id="UP000054350"/>
    </source>
</evidence>
<reference evidence="6 7" key="1">
    <citation type="submission" date="2009-11" db="EMBL/GenBank/DDBJ databases">
        <title>Annotation of Allomyces macrogynus ATCC 38327.</title>
        <authorList>
            <consortium name="The Broad Institute Genome Sequencing Platform"/>
            <person name="Russ C."/>
            <person name="Cuomo C."/>
            <person name="Burger G."/>
            <person name="Gray M.W."/>
            <person name="Holland P.W.H."/>
            <person name="King N."/>
            <person name="Lang F.B.F."/>
            <person name="Roger A.J."/>
            <person name="Ruiz-Trillo I."/>
            <person name="Young S.K."/>
            <person name="Zeng Q."/>
            <person name="Gargeya S."/>
            <person name="Fitzgerald M."/>
            <person name="Haas B."/>
            <person name="Abouelleil A."/>
            <person name="Alvarado L."/>
            <person name="Arachchi H.M."/>
            <person name="Berlin A."/>
            <person name="Chapman S.B."/>
            <person name="Gearin G."/>
            <person name="Goldberg J."/>
            <person name="Griggs A."/>
            <person name="Gujja S."/>
            <person name="Hansen M."/>
            <person name="Heiman D."/>
            <person name="Howarth C."/>
            <person name="Larimer J."/>
            <person name="Lui A."/>
            <person name="MacDonald P.J.P."/>
            <person name="McCowen C."/>
            <person name="Montmayeur A."/>
            <person name="Murphy C."/>
            <person name="Neiman D."/>
            <person name="Pearson M."/>
            <person name="Priest M."/>
            <person name="Roberts A."/>
            <person name="Saif S."/>
            <person name="Shea T."/>
            <person name="Sisk P."/>
            <person name="Stolte C."/>
            <person name="Sykes S."/>
            <person name="Wortman J."/>
            <person name="Nusbaum C."/>
            <person name="Birren B."/>
        </authorList>
    </citation>
    <scope>NUCLEOTIDE SEQUENCE [LARGE SCALE GENOMIC DNA]</scope>
    <source>
        <strain evidence="6 7">ATCC 38327</strain>
    </source>
</reference>
<dbReference type="InterPro" id="IPR003653">
    <property type="entry name" value="Peptidase_C48_C"/>
</dbReference>
<sequence length="592" mass="67503">MGRSKQFNHKRDAARRQQDEADGIVRHPPARSFLYPTRDRYQSIFRILPSDDPEILEFEMISDRFPHDLPPWRRFDFRRDRPPPNHGRERWKEIVAVPDGPPRVLSNGPVRVTRVPQMQVPLSQGQGDSTGTGMVPFAQSPAAATSGSTPTAQSTAAAAVAASGTVSSTLSTMMPTVHTARASPLVTSSTVPLLAAAAEPYSHGLPSQSNQLTFSDGGISGDGSVLDVSVVEASQHHDPWRQYERKLFEWDLGRNTPMFWFPYNKFNEWIQCEYVTPDDVDQLREFGWLLDRLVSLLTRYFYGCASEHVKRRVFLFRPQWMFFLGRNDIAIVSRTVNFHSGGRDPFDSLLVAPMLVNANHWAVVVGVNLDKLVHRPTALPARPDVADPPIFIVFDSGTNYRTYTPTATRYPALVGLNRYLRQRAIDDPSAHALNDRYMLHDAWRDQPFFATGSNFSQASWPIVVMAEMPLQRDGYNCGMHAVQCVRTILERDLDFLREICRLPVGRMFRSIDQTLFRHENMSVLRLEFLKLIMNLMDQCTAYCKDRISIQQREIILNRVHAHDLAVAQQFAEVYQQQLRDDPEVFLPDLDFE</sequence>
<dbReference type="PROSITE" id="PS50600">
    <property type="entry name" value="ULP_PROTEASE"/>
    <property type="match status" value="1"/>
</dbReference>
<gene>
    <name evidence="6" type="ORF">AMAG_07230</name>
</gene>
<evidence type="ECO:0000259" key="5">
    <source>
        <dbReference type="PROSITE" id="PS50600"/>
    </source>
</evidence>
<comment type="similarity">
    <text evidence="1">Belongs to the peptidase C48 family.</text>
</comment>
<keyword evidence="7" id="KW-1185">Reference proteome</keyword>
<keyword evidence="2" id="KW-0645">Protease</keyword>
<dbReference type="Gene3D" id="3.40.395.10">
    <property type="entry name" value="Adenoviral Proteinase, Chain A"/>
    <property type="match status" value="1"/>
</dbReference>
<protein>
    <recommendedName>
        <fullName evidence="5">Ubiquitin-like protease family profile domain-containing protein</fullName>
    </recommendedName>
</protein>
<feature type="domain" description="Ubiquitin-like protease family profile" evidence="5">
    <location>
        <begin position="273"/>
        <end position="488"/>
    </location>
</feature>
<proteinExistence type="inferred from homology"/>
<accession>A0A0L0SHQ2</accession>
<keyword evidence="3" id="KW-0378">Hydrolase</keyword>
<dbReference type="OrthoDB" id="10335333at2759"/>
<organism evidence="6 7">
    <name type="scientific">Allomyces macrogynus (strain ATCC 38327)</name>
    <name type="common">Allomyces javanicus var. macrogynus</name>
    <dbReference type="NCBI Taxonomy" id="578462"/>
    <lineage>
        <taxon>Eukaryota</taxon>
        <taxon>Fungi</taxon>
        <taxon>Fungi incertae sedis</taxon>
        <taxon>Blastocladiomycota</taxon>
        <taxon>Blastocladiomycetes</taxon>
        <taxon>Blastocladiales</taxon>
        <taxon>Blastocladiaceae</taxon>
        <taxon>Allomyces</taxon>
    </lineage>
</organism>
<dbReference type="AlphaFoldDB" id="A0A0L0SHQ2"/>
<feature type="compositionally biased region" description="Basic and acidic residues" evidence="4">
    <location>
        <begin position="9"/>
        <end position="25"/>
    </location>
</feature>
<feature type="region of interest" description="Disordered" evidence="4">
    <location>
        <begin position="1"/>
        <end position="27"/>
    </location>
</feature>
<dbReference type="InterPro" id="IPR038765">
    <property type="entry name" value="Papain-like_cys_pep_sf"/>
</dbReference>
<dbReference type="Pfam" id="PF02902">
    <property type="entry name" value="Peptidase_C48"/>
    <property type="match status" value="1"/>
</dbReference>
<evidence type="ECO:0000256" key="2">
    <source>
        <dbReference type="ARBA" id="ARBA00022670"/>
    </source>
</evidence>
<dbReference type="GO" id="GO:0008234">
    <property type="term" value="F:cysteine-type peptidase activity"/>
    <property type="evidence" value="ECO:0007669"/>
    <property type="project" value="InterPro"/>
</dbReference>
<dbReference type="GO" id="GO:0006508">
    <property type="term" value="P:proteolysis"/>
    <property type="evidence" value="ECO:0007669"/>
    <property type="project" value="UniProtKB-KW"/>
</dbReference>
<dbReference type="Proteomes" id="UP000054350">
    <property type="component" value="Unassembled WGS sequence"/>
</dbReference>
<evidence type="ECO:0000256" key="3">
    <source>
        <dbReference type="ARBA" id="ARBA00022801"/>
    </source>
</evidence>
<dbReference type="GO" id="GO:0019783">
    <property type="term" value="F:ubiquitin-like protein peptidase activity"/>
    <property type="evidence" value="ECO:0007669"/>
    <property type="project" value="UniProtKB-ARBA"/>
</dbReference>
<evidence type="ECO:0000256" key="4">
    <source>
        <dbReference type="SAM" id="MobiDB-lite"/>
    </source>
</evidence>